<sequence>MQVDSFIIRKIAKTLIEYSVVIILGLCIVYLDESEFSGIDIKNIILVCAGFKSVYFFRKGFRKIAELTLRDVEYYEFLLFIAFNIGVIIVSFGVDYFCLYRADPKSFSGLEEGMGAGALAFKFFYFSLMIFTNIGIVKVIPESTEAEILLILEAAISFITIIFVLSDFLSLKESLSRISSGNSVGEGEKNGRR</sequence>
<dbReference type="RefSeq" id="WP_100759819.1">
    <property type="nucleotide sequence ID" value="NZ_NPDT01000008.1"/>
</dbReference>
<protein>
    <submittedName>
        <fullName evidence="2">Ion transporter</fullName>
    </submittedName>
</protein>
<dbReference type="AlphaFoldDB" id="A0A2M9Z8D7"/>
<feature type="transmembrane region" description="Helical" evidence="1">
    <location>
        <begin position="148"/>
        <end position="166"/>
    </location>
</feature>
<evidence type="ECO:0000313" key="2">
    <source>
        <dbReference type="EMBL" id="PJZ64664.1"/>
    </source>
</evidence>
<feature type="transmembrane region" description="Helical" evidence="1">
    <location>
        <begin position="37"/>
        <end position="57"/>
    </location>
</feature>
<gene>
    <name evidence="2" type="ORF">CH371_16170</name>
</gene>
<keyword evidence="1" id="KW-0472">Membrane</keyword>
<dbReference type="Proteomes" id="UP000231912">
    <property type="component" value="Unassembled WGS sequence"/>
</dbReference>
<dbReference type="EMBL" id="NPDT01000008">
    <property type="protein sequence ID" value="PJZ64664.1"/>
    <property type="molecule type" value="Genomic_DNA"/>
</dbReference>
<feature type="transmembrane region" description="Helical" evidence="1">
    <location>
        <begin position="77"/>
        <end position="102"/>
    </location>
</feature>
<reference evidence="2 3" key="1">
    <citation type="submission" date="2017-07" db="EMBL/GenBank/DDBJ databases">
        <title>Leptospira spp. isolated from tropical soils.</title>
        <authorList>
            <person name="Thibeaux R."/>
            <person name="Iraola G."/>
            <person name="Ferres I."/>
            <person name="Bierque E."/>
            <person name="Girault D."/>
            <person name="Soupe-Gilbert M.-E."/>
            <person name="Picardeau M."/>
            <person name="Goarant C."/>
        </authorList>
    </citation>
    <scope>NUCLEOTIDE SEQUENCE [LARGE SCALE GENOMIC DNA]</scope>
    <source>
        <strain evidence="2 3">FH2-C-A2</strain>
    </source>
</reference>
<proteinExistence type="predicted"/>
<evidence type="ECO:0000256" key="1">
    <source>
        <dbReference type="SAM" id="Phobius"/>
    </source>
</evidence>
<keyword evidence="1" id="KW-1133">Transmembrane helix</keyword>
<comment type="caution">
    <text evidence="2">The sequence shown here is derived from an EMBL/GenBank/DDBJ whole genome shotgun (WGS) entry which is preliminary data.</text>
</comment>
<feature type="transmembrane region" description="Helical" evidence="1">
    <location>
        <begin position="114"/>
        <end position="136"/>
    </location>
</feature>
<keyword evidence="1" id="KW-0812">Transmembrane</keyword>
<accession>A0A2M9Z8D7</accession>
<feature type="transmembrane region" description="Helical" evidence="1">
    <location>
        <begin position="12"/>
        <end position="31"/>
    </location>
</feature>
<evidence type="ECO:0000313" key="3">
    <source>
        <dbReference type="Proteomes" id="UP000231912"/>
    </source>
</evidence>
<organism evidence="2 3">
    <name type="scientific">Leptospira wolffii</name>
    <dbReference type="NCBI Taxonomy" id="409998"/>
    <lineage>
        <taxon>Bacteria</taxon>
        <taxon>Pseudomonadati</taxon>
        <taxon>Spirochaetota</taxon>
        <taxon>Spirochaetia</taxon>
        <taxon>Leptospirales</taxon>
        <taxon>Leptospiraceae</taxon>
        <taxon>Leptospira</taxon>
    </lineage>
</organism>
<name>A0A2M9Z8D7_9LEPT</name>